<dbReference type="PANTHER" id="PTHR43280:SF30">
    <property type="entry name" value="MMSAB OPERON REGULATORY PROTEIN"/>
    <property type="match status" value="1"/>
</dbReference>
<name>A0ABV2JI73_9STRE</name>
<dbReference type="SUPFAM" id="SSF46689">
    <property type="entry name" value="Homeodomain-like"/>
    <property type="match status" value="2"/>
</dbReference>
<dbReference type="PANTHER" id="PTHR43280">
    <property type="entry name" value="ARAC-FAMILY TRANSCRIPTIONAL REGULATOR"/>
    <property type="match status" value="1"/>
</dbReference>
<dbReference type="RefSeq" id="WP_354279652.1">
    <property type="nucleotide sequence ID" value="NZ_JBEPMK010000001.1"/>
</dbReference>
<evidence type="ECO:0000313" key="6">
    <source>
        <dbReference type="Proteomes" id="UP001549055"/>
    </source>
</evidence>
<dbReference type="PROSITE" id="PS01124">
    <property type="entry name" value="HTH_ARAC_FAMILY_2"/>
    <property type="match status" value="1"/>
</dbReference>
<dbReference type="SUPFAM" id="SSF51215">
    <property type="entry name" value="Regulatory protein AraC"/>
    <property type="match status" value="1"/>
</dbReference>
<keyword evidence="1" id="KW-0805">Transcription regulation</keyword>
<keyword evidence="2" id="KW-0238">DNA-binding</keyword>
<dbReference type="InterPro" id="IPR020449">
    <property type="entry name" value="Tscrpt_reg_AraC-type_HTH"/>
</dbReference>
<dbReference type="InterPro" id="IPR009057">
    <property type="entry name" value="Homeodomain-like_sf"/>
</dbReference>
<dbReference type="SMART" id="SM00342">
    <property type="entry name" value="HTH_ARAC"/>
    <property type="match status" value="1"/>
</dbReference>
<accession>A0ABV2JI73</accession>
<evidence type="ECO:0000313" key="5">
    <source>
        <dbReference type="EMBL" id="MET3643611.1"/>
    </source>
</evidence>
<dbReference type="InterPro" id="IPR018060">
    <property type="entry name" value="HTH_AraC"/>
</dbReference>
<evidence type="ECO:0000256" key="1">
    <source>
        <dbReference type="ARBA" id="ARBA00023015"/>
    </source>
</evidence>
<proteinExistence type="predicted"/>
<evidence type="ECO:0000256" key="3">
    <source>
        <dbReference type="ARBA" id="ARBA00023163"/>
    </source>
</evidence>
<sequence>MNILNTYHELDSHHFDLNVDHFGAEICDKNYSFGPAVRDDYVLHFIIDGKGSFTIDGKTSQLAQGDMFLLPKGKVTFYQADAQHPWSYIWVGFSGSRVDAILRQTQLLDHYYLRSTLTSAILDQMMTITQVVPHKYLPITELQLIGHLNMLLAALMEEFPKKELDESHNLAKTYVKTALNLIHSQYEKPIKVSYLAEHLSLSRSYLYKIFKQETGYSIKDYILQVKMNRSCELLENMDLSITEIALSVGYPDPLNFSYAFKNYFHMSPTDYRKSQVEKD</sequence>
<dbReference type="InterPro" id="IPR037923">
    <property type="entry name" value="HTH-like"/>
</dbReference>
<dbReference type="PRINTS" id="PR00032">
    <property type="entry name" value="HTHARAC"/>
</dbReference>
<organism evidence="5 6">
    <name type="scientific">Streptococcus gallinaceus</name>
    <dbReference type="NCBI Taxonomy" id="165758"/>
    <lineage>
        <taxon>Bacteria</taxon>
        <taxon>Bacillati</taxon>
        <taxon>Bacillota</taxon>
        <taxon>Bacilli</taxon>
        <taxon>Lactobacillales</taxon>
        <taxon>Streptococcaceae</taxon>
        <taxon>Streptococcus</taxon>
    </lineage>
</organism>
<comment type="caution">
    <text evidence="5">The sequence shown here is derived from an EMBL/GenBank/DDBJ whole genome shotgun (WGS) entry which is preliminary data.</text>
</comment>
<dbReference type="Gene3D" id="1.10.10.60">
    <property type="entry name" value="Homeodomain-like"/>
    <property type="match status" value="2"/>
</dbReference>
<dbReference type="Proteomes" id="UP001549055">
    <property type="component" value="Unassembled WGS sequence"/>
</dbReference>
<gene>
    <name evidence="5" type="ORF">ABID27_000228</name>
</gene>
<keyword evidence="6" id="KW-1185">Reference proteome</keyword>
<dbReference type="Pfam" id="PF02311">
    <property type="entry name" value="AraC_binding"/>
    <property type="match status" value="1"/>
</dbReference>
<evidence type="ECO:0000259" key="4">
    <source>
        <dbReference type="PROSITE" id="PS01124"/>
    </source>
</evidence>
<dbReference type="InterPro" id="IPR003313">
    <property type="entry name" value="AraC-bd"/>
</dbReference>
<keyword evidence="3" id="KW-0804">Transcription</keyword>
<dbReference type="EMBL" id="JBEPMK010000001">
    <property type="protein sequence ID" value="MET3643611.1"/>
    <property type="molecule type" value="Genomic_DNA"/>
</dbReference>
<dbReference type="CDD" id="cd06986">
    <property type="entry name" value="cupin_MmsR-like_N"/>
    <property type="match status" value="1"/>
</dbReference>
<dbReference type="Gene3D" id="2.60.120.280">
    <property type="entry name" value="Regulatory protein AraC"/>
    <property type="match status" value="1"/>
</dbReference>
<protein>
    <submittedName>
        <fullName evidence="5">AraC-like DNA-binding protein</fullName>
    </submittedName>
</protein>
<reference evidence="5 6" key="1">
    <citation type="submission" date="2024-06" db="EMBL/GenBank/DDBJ databases">
        <title>Genomic Encyclopedia of Type Strains, Phase IV (KMG-IV): sequencing the most valuable type-strain genomes for metagenomic binning, comparative biology and taxonomic classification.</title>
        <authorList>
            <person name="Goeker M."/>
        </authorList>
    </citation>
    <scope>NUCLEOTIDE SEQUENCE [LARGE SCALE GENOMIC DNA]</scope>
    <source>
        <strain evidence="5 6">DSM 15349</strain>
    </source>
</reference>
<dbReference type="Pfam" id="PF12833">
    <property type="entry name" value="HTH_18"/>
    <property type="match status" value="1"/>
</dbReference>
<feature type="domain" description="HTH araC/xylS-type" evidence="4">
    <location>
        <begin position="176"/>
        <end position="274"/>
    </location>
</feature>
<evidence type="ECO:0000256" key="2">
    <source>
        <dbReference type="ARBA" id="ARBA00023125"/>
    </source>
</evidence>